<sequence>MKTRLILLAAGNSRRFGSNKLLYSIDEKPMFMYGLEVMKELILKDFDRELYVVTRFEPVMEAVEEMKSDPYLHDRTHIVNSPESTLGISYSIKAGLLEGEIQPDYYVFMVADQPFIKVETVERLIKETLNQEKIAGCVTWEGVPGNPVIFSKHLKYELLELQEDQGGKVVLKKYMNQICKITASCEEELIDKDTKDEFDMDGR</sequence>
<accession>A9KPZ4</accession>
<dbReference type="STRING" id="357809.Cphy_1519"/>
<dbReference type="SUPFAM" id="SSF53448">
    <property type="entry name" value="Nucleotide-diphospho-sugar transferases"/>
    <property type="match status" value="1"/>
</dbReference>
<gene>
    <name evidence="2" type="ordered locus">Cphy_1519</name>
</gene>
<dbReference type="EMBL" id="CP000885">
    <property type="protein sequence ID" value="ABX41893.1"/>
    <property type="molecule type" value="Genomic_DNA"/>
</dbReference>
<reference evidence="3" key="1">
    <citation type="submission" date="2007-11" db="EMBL/GenBank/DDBJ databases">
        <title>Complete genome sequence of Clostridium phytofermentans ISDg.</title>
        <authorList>
            <person name="Leschine S.B."/>
            <person name="Warnick T.A."/>
            <person name="Blanchard J.L."/>
            <person name="Schnell D.J."/>
            <person name="Petit E.L."/>
            <person name="LaTouf W.G."/>
            <person name="Copeland A."/>
            <person name="Lucas S."/>
            <person name="Lapidus A."/>
            <person name="Barry K."/>
            <person name="Glavina del Rio T."/>
            <person name="Dalin E."/>
            <person name="Tice H."/>
            <person name="Pitluck S."/>
            <person name="Kiss H."/>
            <person name="Brettin T."/>
            <person name="Bruce D."/>
            <person name="Detter J.C."/>
            <person name="Han C."/>
            <person name="Kuske C."/>
            <person name="Schmutz J."/>
            <person name="Larimer F."/>
            <person name="Land M."/>
            <person name="Hauser L."/>
            <person name="Kyrpides N."/>
            <person name="Kim E.A."/>
            <person name="Richardson P."/>
        </authorList>
    </citation>
    <scope>NUCLEOTIDE SEQUENCE [LARGE SCALE GENOMIC DNA]</scope>
    <source>
        <strain evidence="3">ATCC 700394 / DSM 18823 / ISDg</strain>
    </source>
</reference>
<proteinExistence type="predicted"/>
<keyword evidence="3" id="KW-1185">Reference proteome</keyword>
<feature type="domain" description="MobA-like NTP transferase" evidence="1">
    <location>
        <begin position="6"/>
        <end position="174"/>
    </location>
</feature>
<dbReference type="PANTHER" id="PTHR43777">
    <property type="entry name" value="MOLYBDENUM COFACTOR CYTIDYLYLTRANSFERASE"/>
    <property type="match status" value="1"/>
</dbReference>
<evidence type="ECO:0000313" key="2">
    <source>
        <dbReference type="EMBL" id="ABX41893.1"/>
    </source>
</evidence>
<evidence type="ECO:0000313" key="3">
    <source>
        <dbReference type="Proteomes" id="UP000000370"/>
    </source>
</evidence>
<name>A9KPZ4_LACP7</name>
<dbReference type="Gene3D" id="3.90.550.10">
    <property type="entry name" value="Spore Coat Polysaccharide Biosynthesis Protein SpsA, Chain A"/>
    <property type="match status" value="1"/>
</dbReference>
<dbReference type="InterPro" id="IPR029044">
    <property type="entry name" value="Nucleotide-diphossugar_trans"/>
</dbReference>
<dbReference type="InterPro" id="IPR025877">
    <property type="entry name" value="MobA-like_NTP_Trfase"/>
</dbReference>
<dbReference type="KEGG" id="cpy:Cphy_1519"/>
<dbReference type="Pfam" id="PF12804">
    <property type="entry name" value="NTP_transf_3"/>
    <property type="match status" value="1"/>
</dbReference>
<organism evidence="2 3">
    <name type="scientific">Lachnoclostridium phytofermentans (strain ATCC 700394 / DSM 18823 / ISDg)</name>
    <name type="common">Clostridium phytofermentans</name>
    <dbReference type="NCBI Taxonomy" id="357809"/>
    <lineage>
        <taxon>Bacteria</taxon>
        <taxon>Bacillati</taxon>
        <taxon>Bacillota</taxon>
        <taxon>Clostridia</taxon>
        <taxon>Lachnospirales</taxon>
        <taxon>Lachnospiraceae</taxon>
    </lineage>
</organism>
<dbReference type="HOGENOM" id="CLU_061980_1_0_9"/>
<dbReference type="AlphaFoldDB" id="A9KPZ4"/>
<dbReference type="eggNOG" id="COG2068">
    <property type="taxonomic scope" value="Bacteria"/>
</dbReference>
<dbReference type="OrthoDB" id="9797742at2"/>
<evidence type="ECO:0000259" key="1">
    <source>
        <dbReference type="Pfam" id="PF12804"/>
    </source>
</evidence>
<dbReference type="RefSeq" id="WP_012199547.1">
    <property type="nucleotide sequence ID" value="NC_010001.1"/>
</dbReference>
<dbReference type="Proteomes" id="UP000000370">
    <property type="component" value="Chromosome"/>
</dbReference>
<dbReference type="PANTHER" id="PTHR43777:SF1">
    <property type="entry name" value="MOLYBDENUM COFACTOR CYTIDYLYLTRANSFERASE"/>
    <property type="match status" value="1"/>
</dbReference>
<dbReference type="CDD" id="cd04182">
    <property type="entry name" value="GT_2_like_f"/>
    <property type="match status" value="1"/>
</dbReference>
<protein>
    <recommendedName>
        <fullName evidence="1">MobA-like NTP transferase domain-containing protein</fullName>
    </recommendedName>
</protein>
<dbReference type="GO" id="GO:0016779">
    <property type="term" value="F:nucleotidyltransferase activity"/>
    <property type="evidence" value="ECO:0007669"/>
    <property type="project" value="UniProtKB-ARBA"/>
</dbReference>